<dbReference type="RefSeq" id="WP_164438461.1">
    <property type="nucleotide sequence ID" value="NZ_JAAGMD010000456.1"/>
</dbReference>
<feature type="domain" description="DUF6545" evidence="2">
    <location>
        <begin position="243"/>
        <end position="352"/>
    </location>
</feature>
<protein>
    <recommendedName>
        <fullName evidence="2">DUF6545 domain-containing protein</fullName>
    </recommendedName>
</protein>
<dbReference type="InterPro" id="IPR050039">
    <property type="entry name" value="MAB_1171c-like"/>
</dbReference>
<dbReference type="NCBIfam" id="NF042915">
    <property type="entry name" value="MAB_1171c_fam"/>
    <property type="match status" value="1"/>
</dbReference>
<feature type="transmembrane region" description="Helical" evidence="1">
    <location>
        <begin position="214"/>
        <end position="237"/>
    </location>
</feature>
<dbReference type="InterPro" id="IPR046675">
    <property type="entry name" value="DUF6545"/>
</dbReference>
<comment type="caution">
    <text evidence="3">The sequence shown here is derived from an EMBL/GenBank/DDBJ whole genome shotgun (WGS) entry which is preliminary data.</text>
</comment>
<name>A0A6G3QVR4_9ACTN</name>
<keyword evidence="1" id="KW-1133">Transmembrane helix</keyword>
<evidence type="ECO:0000313" key="3">
    <source>
        <dbReference type="EMBL" id="NEA87461.1"/>
    </source>
</evidence>
<accession>A0A6G3QVR4</accession>
<feature type="transmembrane region" description="Helical" evidence="1">
    <location>
        <begin position="141"/>
        <end position="164"/>
    </location>
</feature>
<reference evidence="3" key="1">
    <citation type="submission" date="2020-01" db="EMBL/GenBank/DDBJ databases">
        <title>Insect and environment-associated Actinomycetes.</title>
        <authorList>
            <person name="Currrie C."/>
            <person name="Chevrette M."/>
            <person name="Carlson C."/>
            <person name="Stubbendieck R."/>
            <person name="Wendt-Pienkowski E."/>
        </authorList>
    </citation>
    <scope>NUCLEOTIDE SEQUENCE</scope>
    <source>
        <strain evidence="3">SID14436</strain>
    </source>
</reference>
<feature type="transmembrane region" description="Helical" evidence="1">
    <location>
        <begin position="102"/>
        <end position="121"/>
    </location>
</feature>
<dbReference type="AlphaFoldDB" id="A0A6G3QVR4"/>
<keyword evidence="1" id="KW-0812">Transmembrane</keyword>
<feature type="transmembrane region" description="Helical" evidence="1">
    <location>
        <begin position="71"/>
        <end position="90"/>
    </location>
</feature>
<evidence type="ECO:0000259" key="2">
    <source>
        <dbReference type="Pfam" id="PF20182"/>
    </source>
</evidence>
<proteinExistence type="predicted"/>
<feature type="transmembrane region" description="Helical" evidence="1">
    <location>
        <begin position="32"/>
        <end position="51"/>
    </location>
</feature>
<gene>
    <name evidence="3" type="ORF">G3I53_15780</name>
</gene>
<evidence type="ECO:0000256" key="1">
    <source>
        <dbReference type="SAM" id="Phobius"/>
    </source>
</evidence>
<sequence>MNGLINYVSCGMLWLGLLVRAPDLLRHRRDPYLRAICAVLGLAGLCFALGAPPTVGAVNRLSGVPNLAAPVTYAAITAYCAASQVLIVHWRGGPRVHRTARRWILAYAGVVLGIAVTFTLADAPEERRTDLDTYYATTPWIAQMIVLYLLAHLVAVTVTTVSSLTWARRVRGRLRVGLTLFGAGSLCGAGYSVAKLVAVGARWTGRDWPALGTAVSPAAAGLGAVMTVTGVLVPLVGPRVTDWRTARRTYARLAPLERVLDGLLTRRSLRLPRPRCASPATRLMWRQTSIHNALSHLDAYFDRHLYDRTRAAVLGTTGDPEWAEAAAWAAIITAAVRDEADARPGTPPPDGAGRLLDRVPGPAGLARIADALSAVAPPLPTAPVAGGTTPAGTA</sequence>
<feature type="transmembrane region" description="Helical" evidence="1">
    <location>
        <begin position="176"/>
        <end position="194"/>
    </location>
</feature>
<dbReference type="EMBL" id="JAAGMD010000456">
    <property type="protein sequence ID" value="NEA87461.1"/>
    <property type="molecule type" value="Genomic_DNA"/>
</dbReference>
<dbReference type="Pfam" id="PF20182">
    <property type="entry name" value="DUF6545"/>
    <property type="match status" value="1"/>
</dbReference>
<organism evidence="3">
    <name type="scientific">Streptomyces sp. SID14436</name>
    <dbReference type="NCBI Taxonomy" id="2706070"/>
    <lineage>
        <taxon>Bacteria</taxon>
        <taxon>Bacillati</taxon>
        <taxon>Actinomycetota</taxon>
        <taxon>Actinomycetes</taxon>
        <taxon>Kitasatosporales</taxon>
        <taxon>Streptomycetaceae</taxon>
        <taxon>Streptomyces</taxon>
    </lineage>
</organism>
<keyword evidence="1" id="KW-0472">Membrane</keyword>